<dbReference type="AlphaFoldDB" id="G3J0E7"/>
<organism evidence="1 2">
    <name type="scientific">Methylobacter tundripaludum (strain ATCC BAA-1195 / DSM 17260 / SV96)</name>
    <dbReference type="NCBI Taxonomy" id="697282"/>
    <lineage>
        <taxon>Bacteria</taxon>
        <taxon>Pseudomonadati</taxon>
        <taxon>Pseudomonadota</taxon>
        <taxon>Gammaproteobacteria</taxon>
        <taxon>Methylococcales</taxon>
        <taxon>Methylococcaceae</taxon>
        <taxon>Methylobacter</taxon>
    </lineage>
</organism>
<evidence type="ECO:0008006" key="3">
    <source>
        <dbReference type="Google" id="ProtNLM"/>
    </source>
</evidence>
<gene>
    <name evidence="1" type="ORF">Mettu_3818</name>
</gene>
<accession>G3J0E7</accession>
<sequence>MNQQQNTVKLDTLFASNPDIKQGLEQTASHLFFIPFMTPDKFAESIGLSKGVVGGWIDQGYLPTAKIGRYRMINMVVLVTNLKEGKVL</sequence>
<dbReference type="RefSeq" id="WP_006893035.1">
    <property type="nucleotide sequence ID" value="NZ_JH109153.1"/>
</dbReference>
<name>G3J0E7_METTV</name>
<dbReference type="EMBL" id="JH109153">
    <property type="protein sequence ID" value="EGW20669.1"/>
    <property type="molecule type" value="Genomic_DNA"/>
</dbReference>
<dbReference type="HOGENOM" id="CLU_2465547_0_0_6"/>
<reference evidence="1 2" key="1">
    <citation type="submission" date="2011-06" db="EMBL/GenBank/DDBJ databases">
        <title>Genomic sequence of Methylobacter tundripaludum SV96.</title>
        <authorList>
            <consortium name="US DOE Joint Genome Institute"/>
            <person name="Lucas S."/>
            <person name="Han J."/>
            <person name="Lapidus A."/>
            <person name="Cheng J.-F."/>
            <person name="Goodwin L."/>
            <person name="Pitluck S."/>
            <person name="Held B."/>
            <person name="Detter J.C."/>
            <person name="Han C."/>
            <person name="Tapia R."/>
            <person name="Land M."/>
            <person name="Hauser L."/>
            <person name="Kyrpides N."/>
            <person name="Ivanova N."/>
            <person name="Ovchinnikova G."/>
            <person name="Pagani I."/>
            <person name="Klotz M.G."/>
            <person name="Dispirito A.A."/>
            <person name="Murrell J.C."/>
            <person name="Dunfield P."/>
            <person name="Kalyuzhnaya M.G."/>
            <person name="Svenning M."/>
            <person name="Trotsenko Y.A."/>
            <person name="Stein L.Y."/>
            <person name="Woyke T."/>
        </authorList>
    </citation>
    <scope>NUCLEOTIDE SEQUENCE [LARGE SCALE GENOMIC DNA]</scope>
    <source>
        <strain evidence="2">ATCC BAA-1195 / DSM 17260 / SV96</strain>
    </source>
</reference>
<keyword evidence="2" id="KW-1185">Reference proteome</keyword>
<evidence type="ECO:0000313" key="1">
    <source>
        <dbReference type="EMBL" id="EGW20669.1"/>
    </source>
</evidence>
<dbReference type="STRING" id="697282.Mettu_3818"/>
<protein>
    <recommendedName>
        <fullName evidence="3">DNA-binding protein</fullName>
    </recommendedName>
</protein>
<evidence type="ECO:0000313" key="2">
    <source>
        <dbReference type="Proteomes" id="UP000004664"/>
    </source>
</evidence>
<dbReference type="Proteomes" id="UP000004664">
    <property type="component" value="Unassembled WGS sequence"/>
</dbReference>
<proteinExistence type="predicted"/>